<dbReference type="GO" id="GO:0030514">
    <property type="term" value="P:negative regulation of BMP signaling pathway"/>
    <property type="evidence" value="ECO:0007669"/>
    <property type="project" value="TreeGrafter"/>
</dbReference>
<feature type="domain" description="VWFC" evidence="2">
    <location>
        <begin position="241"/>
        <end position="308"/>
    </location>
</feature>
<feature type="domain" description="VWFC" evidence="2">
    <location>
        <begin position="51"/>
        <end position="116"/>
    </location>
</feature>
<dbReference type="InterPro" id="IPR045717">
    <property type="entry name" value="CHRDL1/2"/>
</dbReference>
<dbReference type="GO" id="GO:0005615">
    <property type="term" value="C:extracellular space"/>
    <property type="evidence" value="ECO:0007669"/>
    <property type="project" value="TreeGrafter"/>
</dbReference>
<dbReference type="GO" id="GO:0036122">
    <property type="term" value="F:BMP binding"/>
    <property type="evidence" value="ECO:0007669"/>
    <property type="project" value="TreeGrafter"/>
</dbReference>
<organism evidence="3 4">
    <name type="scientific">Lingula anatina</name>
    <name type="common">Brachiopod</name>
    <name type="synonym">Lingula unguis</name>
    <dbReference type="NCBI Taxonomy" id="7574"/>
    <lineage>
        <taxon>Eukaryota</taxon>
        <taxon>Metazoa</taxon>
        <taxon>Spiralia</taxon>
        <taxon>Lophotrochozoa</taxon>
        <taxon>Brachiopoda</taxon>
        <taxon>Linguliformea</taxon>
        <taxon>Lingulata</taxon>
        <taxon>Lingulida</taxon>
        <taxon>Linguloidea</taxon>
        <taxon>Lingulidae</taxon>
        <taxon>Lingula</taxon>
    </lineage>
</organism>
<feature type="domain" description="VWFC" evidence="2">
    <location>
        <begin position="136"/>
        <end position="203"/>
    </location>
</feature>
<keyword evidence="1" id="KW-0732">Signal</keyword>
<dbReference type="PROSITE" id="PS01208">
    <property type="entry name" value="VWFC_1"/>
    <property type="match status" value="2"/>
</dbReference>
<evidence type="ECO:0000313" key="3">
    <source>
        <dbReference type="Proteomes" id="UP000085678"/>
    </source>
</evidence>
<name>A0A1S3K0D7_LINAN</name>
<dbReference type="GeneID" id="106177547"/>
<evidence type="ECO:0000313" key="4">
    <source>
        <dbReference type="RefSeq" id="XP_013415819.1"/>
    </source>
</evidence>
<dbReference type="InterPro" id="IPR001007">
    <property type="entry name" value="VWF_dom"/>
</dbReference>
<keyword evidence="3" id="KW-1185">Reference proteome</keyword>
<dbReference type="AlphaFoldDB" id="A0A1S3K0D7"/>
<proteinExistence type="predicted"/>
<accession>A0A1S3K0D7</accession>
<feature type="chain" id="PRO_5010376940" evidence="1">
    <location>
        <begin position="24"/>
        <end position="454"/>
    </location>
</feature>
<sequence length="454" mass="51378">MESQKMMPKFMQHCLLLTLVALSLPLPSRMMTTNTILSENTILTVVPKSLETCLFDETEYRVGDVWHPFLKPHGYLQCVNCTCKLGGEVECETVDCPKMDCFNVIQRPGQCCPTCLDDLPPDVSKKEERENERLYQDCSHHGIQYQHGAVFASNKTALKPTQDNQCVQCTCADGDVLCRLKTCLPLPCTKLIYIKEDCCPVCEDVSELAGTLDKSYPSNVLKHGETVSKVALGESSYSRNSDCQSGGRAYRNGESWHPVVGPFGKMKCVLCTCERGHVSCRRPICEPEENLTCSDPVKPAGECCKRCLSDADNSTTKESTYSFQLPTNSPRLCAPPGVEYLVYELSSQSEYRIIFRDDKKQRIDQLRWQLQSDSLSAFYRERLNTQDLEMLLKEKEDKKTSLSALGASINKYVSRFKRRVYKYMQHCGDLCQLSTINKLKKKLKLQPPVYSDDC</sequence>
<dbReference type="PANTHER" id="PTHR46303:SF1">
    <property type="entry name" value="VWFC DOMAIN-CONTAINING PROTEIN"/>
    <property type="match status" value="1"/>
</dbReference>
<dbReference type="RefSeq" id="XP_013415819.1">
    <property type="nucleotide sequence ID" value="XM_013560365.1"/>
</dbReference>
<dbReference type="Proteomes" id="UP000085678">
    <property type="component" value="Unplaced"/>
</dbReference>
<dbReference type="SUPFAM" id="SSF57603">
    <property type="entry name" value="FnI-like domain"/>
    <property type="match status" value="3"/>
</dbReference>
<dbReference type="SMART" id="SM00214">
    <property type="entry name" value="VWC"/>
    <property type="match status" value="3"/>
</dbReference>
<protein>
    <submittedName>
        <fullName evidence="4">Chordin-like protein 1 isoform X1</fullName>
    </submittedName>
</protein>
<reference evidence="4" key="1">
    <citation type="submission" date="2025-08" db="UniProtKB">
        <authorList>
            <consortium name="RefSeq"/>
        </authorList>
    </citation>
    <scope>IDENTIFICATION</scope>
    <source>
        <tissue evidence="4">Gonads</tissue>
    </source>
</reference>
<dbReference type="Pfam" id="PF00093">
    <property type="entry name" value="VWC"/>
    <property type="match status" value="2"/>
</dbReference>
<evidence type="ECO:0000259" key="2">
    <source>
        <dbReference type="PROSITE" id="PS50184"/>
    </source>
</evidence>
<dbReference type="KEGG" id="lak:106177547"/>
<feature type="signal peptide" evidence="1">
    <location>
        <begin position="1"/>
        <end position="23"/>
    </location>
</feature>
<gene>
    <name evidence="4" type="primary">LOC106177547</name>
</gene>
<dbReference type="PROSITE" id="PS50184">
    <property type="entry name" value="VWFC_2"/>
    <property type="match status" value="3"/>
</dbReference>
<dbReference type="OrthoDB" id="8173378at2759"/>
<dbReference type="GO" id="GO:0030154">
    <property type="term" value="P:cell differentiation"/>
    <property type="evidence" value="ECO:0007669"/>
    <property type="project" value="TreeGrafter"/>
</dbReference>
<dbReference type="Gene3D" id="2.10.70.10">
    <property type="entry name" value="Complement Module, domain 1"/>
    <property type="match status" value="1"/>
</dbReference>
<dbReference type="Pfam" id="PF23334">
    <property type="entry name" value="VWC2L_2nd"/>
    <property type="match status" value="1"/>
</dbReference>
<evidence type="ECO:0000256" key="1">
    <source>
        <dbReference type="SAM" id="SignalP"/>
    </source>
</evidence>
<dbReference type="Gene3D" id="6.20.200.20">
    <property type="match status" value="2"/>
</dbReference>
<dbReference type="PANTHER" id="PTHR46303">
    <property type="entry name" value="VWFC DOMAIN-CONTAINING PROTEIN"/>
    <property type="match status" value="1"/>
</dbReference>